<dbReference type="NCBIfam" id="TIGR00381">
    <property type="entry name" value="cdhD"/>
    <property type="match status" value="1"/>
</dbReference>
<dbReference type="PANTHER" id="PTHR36214">
    <property type="match status" value="1"/>
</dbReference>
<evidence type="ECO:0000313" key="3">
    <source>
        <dbReference type="EMBL" id="KXB02751.1"/>
    </source>
</evidence>
<dbReference type="NCBIfam" id="NF003375">
    <property type="entry name" value="PRK04452.1-1"/>
    <property type="match status" value="1"/>
</dbReference>
<dbReference type="Gene3D" id="3.20.20.20">
    <property type="entry name" value="Dihydropteroate synthase-like"/>
    <property type="match status" value="1"/>
</dbReference>
<dbReference type="InterPro" id="IPR004486">
    <property type="entry name" value="CO_DH/Ac-CoA_synth_dsu"/>
</dbReference>
<comment type="caution">
    <text evidence="3">The sequence shown here is derived from an EMBL/GenBank/DDBJ whole genome shotgun (WGS) entry which is preliminary data.</text>
</comment>
<dbReference type="GO" id="GO:0006730">
    <property type="term" value="P:one-carbon metabolic process"/>
    <property type="evidence" value="ECO:0007669"/>
    <property type="project" value="InterPro"/>
</dbReference>
<dbReference type="HAMAP" id="MF_01135">
    <property type="entry name" value="CdhD"/>
    <property type="match status" value="1"/>
</dbReference>
<evidence type="ECO:0000313" key="4">
    <source>
        <dbReference type="Proteomes" id="UP000070400"/>
    </source>
</evidence>
<comment type="similarity">
    <text evidence="1">Belongs to the CdhD family.</text>
</comment>
<dbReference type="InterPro" id="IPR016041">
    <property type="entry name" value="Ac-CoA_synth_d_su_TIM-brl"/>
</dbReference>
<feature type="domain" description="CO dehydrogenase/acetyl-CoA synthase delta subunit TIM barrel" evidence="2">
    <location>
        <begin position="93"/>
        <end position="330"/>
    </location>
</feature>
<dbReference type="EMBL" id="LHXX01000005">
    <property type="protein sequence ID" value="KXB02751.1"/>
    <property type="molecule type" value="Genomic_DNA"/>
</dbReference>
<comment type="subunit">
    <text evidence="1">Heterodimer of delta and gamma chains. The ACDS complex is made up of alpha, epsilon, beta, gamma and delta chains with a probable stoichiometry of (alpha(2)epsilon(2))(4)-beta(8)-(gamma(1)delta(1))(8).</text>
</comment>
<name>A0A133V8F9_9EURY</name>
<gene>
    <name evidence="1" type="primary">cdhD</name>
    <name evidence="3" type="ORF">AKJ43_00690</name>
</gene>
<keyword evidence="4" id="KW-1185">Reference proteome</keyword>
<dbReference type="InterPro" id="IPR051069">
    <property type="entry name" value="ACDS_complex_subunit"/>
</dbReference>
<accession>A0A133V8F9</accession>
<dbReference type="PATRIC" id="fig|1698273.3.peg.580"/>
<dbReference type="Pfam" id="PF03599">
    <property type="entry name" value="CdhD"/>
    <property type="match status" value="1"/>
</dbReference>
<dbReference type="NCBIfam" id="NF003376">
    <property type="entry name" value="PRK04452.1-2"/>
    <property type="match status" value="1"/>
</dbReference>
<comment type="function">
    <text evidence="1">Part of a complex that catalyzes the reversible cleavage of acetyl-CoA, allowing autotrophic growth from CO(2). Probably maintains the overall quaternary structure of the ACDS complex.</text>
</comment>
<evidence type="ECO:0000259" key="2">
    <source>
        <dbReference type="Pfam" id="PF03599"/>
    </source>
</evidence>
<evidence type="ECO:0000256" key="1">
    <source>
        <dbReference type="HAMAP-Rule" id="MF_01135"/>
    </source>
</evidence>
<sequence>MRIRNDRDVRRILKELAVILDSIDLNQDKLEFEGLEIDAEEIELETTPQASSQMISAKPAEKELEIKKFEPILKEWPQPIEEVPMGATKTDGGTRTKVVKLGGEKSMPFYPDAENPNKPVIAFDIFDSKIHLPSVISKHFEEVMDDPGEWAKKSVNEFDAEMVTIHLTSTDPKGADTTPKEAAKSVEEVLEAVDVPIVVGGSGNPEKDPKVLKAAAEVAEDERCLLASATLDLDWKTVADAAMEHNHNVLAWTTMDINLQKELNRKLLSYGVDRDRIVMDPTTAALGYGIEYSISAMQRIRMGGLGGDEELNFPISNGVTNAWGAREAWMRASKSREKYGEEWGPRKFRGPMWEVCTGLSMLLSGSNLLMELHPRAVVILKEVINRMLEEDKEMTLYNSWITM</sequence>
<organism evidence="3 4">
    <name type="scientific">candidate division MSBL1 archaeon SCGC-AAA261D19</name>
    <dbReference type="NCBI Taxonomy" id="1698273"/>
    <lineage>
        <taxon>Archaea</taxon>
        <taxon>Methanobacteriati</taxon>
        <taxon>Methanobacteriota</taxon>
        <taxon>candidate division MSBL1</taxon>
    </lineage>
</organism>
<dbReference type="AlphaFoldDB" id="A0A133V8F9"/>
<protein>
    <recommendedName>
        <fullName evidence="1">Acetyl-CoA decarbonylase/synthase complex subunit delta</fullName>
        <shortName evidence="1">ACDS complex subunit delta</shortName>
    </recommendedName>
    <alternativeName>
        <fullName evidence="1">Corrinoid/iron-sulfur component small subunit</fullName>
    </alternativeName>
</protein>
<dbReference type="SUPFAM" id="SSF51717">
    <property type="entry name" value="Dihydropteroate synthetase-like"/>
    <property type="match status" value="1"/>
</dbReference>
<dbReference type="InterPro" id="IPR011005">
    <property type="entry name" value="Dihydropteroate_synth-like_sf"/>
</dbReference>
<proteinExistence type="inferred from homology"/>
<reference evidence="3 4" key="1">
    <citation type="journal article" date="2016" name="Sci. Rep.">
        <title>Metabolic traits of an uncultured archaeal lineage -MSBL1- from brine pools of the Red Sea.</title>
        <authorList>
            <person name="Mwirichia R."/>
            <person name="Alam I."/>
            <person name="Rashid M."/>
            <person name="Vinu M."/>
            <person name="Ba-Alawi W."/>
            <person name="Anthony Kamau A."/>
            <person name="Kamanda Ngugi D."/>
            <person name="Goker M."/>
            <person name="Klenk H.P."/>
            <person name="Bajic V."/>
            <person name="Stingl U."/>
        </authorList>
    </citation>
    <scope>NUCLEOTIDE SEQUENCE [LARGE SCALE GENOMIC DNA]</scope>
    <source>
        <strain evidence="3">SCGC-AAA261D19</strain>
    </source>
</reference>
<dbReference type="Proteomes" id="UP000070400">
    <property type="component" value="Unassembled WGS sequence"/>
</dbReference>
<dbReference type="PANTHER" id="PTHR36214:SF5">
    <property type="entry name" value="ACETYL-COA DECARBONYLASE_SYNTHASE COMPLEX SUBUNIT DELTA"/>
    <property type="match status" value="1"/>
</dbReference>